<evidence type="ECO:0000313" key="2">
    <source>
        <dbReference type="EMBL" id="GMU09042.1"/>
    </source>
</evidence>
<organism evidence="2 3">
    <name type="scientific">Corallococcus caeni</name>
    <dbReference type="NCBI Taxonomy" id="3082388"/>
    <lineage>
        <taxon>Bacteria</taxon>
        <taxon>Pseudomonadati</taxon>
        <taxon>Myxococcota</taxon>
        <taxon>Myxococcia</taxon>
        <taxon>Myxococcales</taxon>
        <taxon>Cystobacterineae</taxon>
        <taxon>Myxococcaceae</taxon>
        <taxon>Corallococcus</taxon>
    </lineage>
</organism>
<reference evidence="2 3" key="1">
    <citation type="journal article" date="2024" name="Arch. Microbiol.">
        <title>Corallococcus caeni sp. nov., a novel myxobacterium isolated from activated sludge.</title>
        <authorList>
            <person name="Tomita S."/>
            <person name="Nakai R."/>
            <person name="Kuroda K."/>
            <person name="Kurashita H."/>
            <person name="Hatamoto M."/>
            <person name="Yamaguchi T."/>
            <person name="Narihiro T."/>
        </authorList>
    </citation>
    <scope>NUCLEOTIDE SEQUENCE [LARGE SCALE GENOMIC DNA]</scope>
    <source>
        <strain evidence="2 3">NO1</strain>
    </source>
</reference>
<protein>
    <submittedName>
        <fullName evidence="2">Uncharacterized protein</fullName>
    </submittedName>
</protein>
<accession>A0ABQ6QYD4</accession>
<name>A0ABQ6QYD4_9BACT</name>
<dbReference type="EMBL" id="BTTX01000005">
    <property type="protein sequence ID" value="GMU09042.1"/>
    <property type="molecule type" value="Genomic_DNA"/>
</dbReference>
<keyword evidence="3" id="KW-1185">Reference proteome</keyword>
<dbReference type="Proteomes" id="UP001342631">
    <property type="component" value="Unassembled WGS sequence"/>
</dbReference>
<proteinExistence type="predicted"/>
<feature type="region of interest" description="Disordered" evidence="1">
    <location>
        <begin position="1"/>
        <end position="81"/>
    </location>
</feature>
<evidence type="ECO:0000313" key="3">
    <source>
        <dbReference type="Proteomes" id="UP001342631"/>
    </source>
</evidence>
<gene>
    <name evidence="2" type="ORF">ASNO1_52950</name>
</gene>
<evidence type="ECO:0000256" key="1">
    <source>
        <dbReference type="SAM" id="MobiDB-lite"/>
    </source>
</evidence>
<feature type="compositionally biased region" description="Polar residues" evidence="1">
    <location>
        <begin position="22"/>
        <end position="32"/>
    </location>
</feature>
<sequence length="81" mass="8214">MDPIPTQAGCHGALAETFPRNGGSQPWRSVSPASGCVSTERDGGPRASPVLGAPLPRAHPAPGLLRSEREPPPDASPKGGP</sequence>
<comment type="caution">
    <text evidence="2">The sequence shown here is derived from an EMBL/GenBank/DDBJ whole genome shotgun (WGS) entry which is preliminary data.</text>
</comment>